<feature type="signal peptide" evidence="1">
    <location>
        <begin position="1"/>
        <end position="20"/>
    </location>
</feature>
<accession>A0A1S8A600</accession>
<evidence type="ECO:0000259" key="2">
    <source>
        <dbReference type="Pfam" id="PF00206"/>
    </source>
</evidence>
<proteinExistence type="predicted"/>
<keyword evidence="1" id="KW-0732">Signal</keyword>
<dbReference type="SUPFAM" id="SSF48557">
    <property type="entry name" value="L-aspartase-like"/>
    <property type="match status" value="1"/>
</dbReference>
<dbReference type="InterPro" id="IPR022761">
    <property type="entry name" value="Fumarate_lyase_N"/>
</dbReference>
<dbReference type="InterPro" id="IPR024083">
    <property type="entry name" value="Fumarase/histidase_N"/>
</dbReference>
<feature type="domain" description="Fumarate lyase N-terminal" evidence="2">
    <location>
        <begin position="2"/>
        <end position="57"/>
    </location>
</feature>
<organism evidence="3">
    <name type="scientific">Rosellinia necatrix</name>
    <name type="common">White root-rot fungus</name>
    <dbReference type="NCBI Taxonomy" id="77044"/>
    <lineage>
        <taxon>Eukaryota</taxon>
        <taxon>Fungi</taxon>
        <taxon>Dikarya</taxon>
        <taxon>Ascomycota</taxon>
        <taxon>Pezizomycotina</taxon>
        <taxon>Sordariomycetes</taxon>
        <taxon>Xylariomycetidae</taxon>
        <taxon>Xylariales</taxon>
        <taxon>Xylariaceae</taxon>
        <taxon>Rosellinia</taxon>
    </lineage>
</organism>
<dbReference type="STRING" id="77044.A0A1S8A600"/>
<feature type="chain" id="PRO_5012887776" evidence="1">
    <location>
        <begin position="21"/>
        <end position="86"/>
    </location>
</feature>
<evidence type="ECO:0000313" key="4">
    <source>
        <dbReference type="Proteomes" id="UP000054516"/>
    </source>
</evidence>
<reference evidence="3" key="1">
    <citation type="submission" date="2016-03" db="EMBL/GenBank/DDBJ databases">
        <title>Draft genome sequence of Rosellinia necatrix.</title>
        <authorList>
            <person name="Kanematsu S."/>
        </authorList>
    </citation>
    <scope>NUCLEOTIDE SEQUENCE [LARGE SCALE GENOMIC DNA]</scope>
    <source>
        <strain evidence="3">W97</strain>
    </source>
</reference>
<evidence type="ECO:0000313" key="3">
    <source>
        <dbReference type="EMBL" id="GAW25483.1"/>
    </source>
</evidence>
<keyword evidence="3" id="KW-0456">Lyase</keyword>
<dbReference type="EC" id="4.3.2.1" evidence="3"/>
<dbReference type="Pfam" id="PF00206">
    <property type="entry name" value="Lyase_1"/>
    <property type="match status" value="1"/>
</dbReference>
<gene>
    <name evidence="3" type="ORF">SAMD00023353_0701940</name>
</gene>
<dbReference type="GO" id="GO:0004056">
    <property type="term" value="F:argininosuccinate lyase activity"/>
    <property type="evidence" value="ECO:0007669"/>
    <property type="project" value="UniProtKB-EC"/>
</dbReference>
<dbReference type="AlphaFoldDB" id="A0A1S8A600"/>
<protein>
    <submittedName>
        <fullName evidence="3">Putative argininosuccinate lyase</fullName>
        <ecNumber evidence="3">4.3.2.1</ecNumber>
    </submittedName>
</protein>
<dbReference type="EMBL" id="DF977452">
    <property type="protein sequence ID" value="GAW25483.1"/>
    <property type="molecule type" value="Genomic_DNA"/>
</dbReference>
<dbReference type="Proteomes" id="UP000054516">
    <property type="component" value="Unassembled WGS sequence"/>
</dbReference>
<dbReference type="InterPro" id="IPR008948">
    <property type="entry name" value="L-Aspartase-like"/>
</dbReference>
<dbReference type="Gene3D" id="1.20.200.10">
    <property type="entry name" value="Fumarase/aspartase (Central domain)"/>
    <property type="match status" value="1"/>
</dbReference>
<evidence type="ECO:0000256" key="1">
    <source>
        <dbReference type="SAM" id="SignalP"/>
    </source>
</evidence>
<name>A0A1S8A600_ROSNE</name>
<dbReference type="OrthoDB" id="2561043at2759"/>
<sequence length="86" mass="9695">MAAELGFLGGLLCNLIGAVADRDLVAKTLQRGSMLMMHVSRWAEDLIVYSTGEFGSMRRLLDGELRWVAQKSNLLARRYRQTCLLH</sequence>
<dbReference type="Gene3D" id="1.10.275.10">
    <property type="entry name" value="Fumarase/aspartase (N-terminal domain)"/>
    <property type="match status" value="1"/>
</dbReference>
<keyword evidence="4" id="KW-1185">Reference proteome</keyword>